<feature type="compositionally biased region" description="Basic residues" evidence="1">
    <location>
        <begin position="1"/>
        <end position="13"/>
    </location>
</feature>
<feature type="compositionally biased region" description="Basic residues" evidence="1">
    <location>
        <begin position="24"/>
        <end position="33"/>
    </location>
</feature>
<feature type="compositionally biased region" description="Acidic residues" evidence="1">
    <location>
        <begin position="376"/>
        <end position="398"/>
    </location>
</feature>
<gene>
    <name evidence="2" type="ORF">SNAT2548_LOCUS8804</name>
</gene>
<accession>A0A812KF57</accession>
<protein>
    <submittedName>
        <fullName evidence="2">Uncharacterized protein</fullName>
    </submittedName>
</protein>
<feature type="region of interest" description="Disordered" evidence="1">
    <location>
        <begin position="316"/>
        <end position="347"/>
    </location>
</feature>
<dbReference type="Proteomes" id="UP000604046">
    <property type="component" value="Unassembled WGS sequence"/>
</dbReference>
<evidence type="ECO:0000256" key="1">
    <source>
        <dbReference type="SAM" id="MobiDB-lite"/>
    </source>
</evidence>
<feature type="region of interest" description="Disordered" evidence="1">
    <location>
        <begin position="374"/>
        <end position="398"/>
    </location>
</feature>
<proteinExistence type="predicted"/>
<organism evidence="2 3">
    <name type="scientific">Symbiodinium natans</name>
    <dbReference type="NCBI Taxonomy" id="878477"/>
    <lineage>
        <taxon>Eukaryota</taxon>
        <taxon>Sar</taxon>
        <taxon>Alveolata</taxon>
        <taxon>Dinophyceae</taxon>
        <taxon>Suessiales</taxon>
        <taxon>Symbiodiniaceae</taxon>
        <taxon>Symbiodinium</taxon>
    </lineage>
</organism>
<feature type="compositionally biased region" description="Basic and acidic residues" evidence="1">
    <location>
        <begin position="35"/>
        <end position="56"/>
    </location>
</feature>
<evidence type="ECO:0000313" key="2">
    <source>
        <dbReference type="EMBL" id="CAE7226375.1"/>
    </source>
</evidence>
<feature type="region of interest" description="Disordered" evidence="1">
    <location>
        <begin position="1"/>
        <end position="71"/>
    </location>
</feature>
<name>A0A812KF57_9DINO</name>
<dbReference type="OrthoDB" id="437684at2759"/>
<sequence>MGKKSGGGKRKGKPVQTVSSIKAKGCKVRRSKGQAKGDKGESARKQVRHEAKETRALRRRAHGKEEAVHETRQRLRAKLLQRQLTRGPAAKPGEERRQILVELAGFQTEAGQQRSAIKLLQEALDMCPDDPDFKVRAPLLALYMDRAMTEEAASLLKGPLFEIETAPMAPEGSERESSATSATGATGAKREAITVGRYSLALLSYISVRVLQEHKKRDGKKAEGRLLERLRAAHRQNPFVAEYIAFAPAFEPVFPLGCDLPGLHGLPAEGSCEMELLEALRYCCQMGGRGQISVWLDTDPFVRSFVREVLFEGGAGQEATTDAGEEKELDEPPPLPLLPAQSPGEPPVLTRWRRAREAAMQLWASDIAAEAGFCEGQEECEEEEGSFTDDDAVDDDVC</sequence>
<keyword evidence="3" id="KW-1185">Reference proteome</keyword>
<dbReference type="EMBL" id="CAJNDS010000666">
    <property type="protein sequence ID" value="CAE7226375.1"/>
    <property type="molecule type" value="Genomic_DNA"/>
</dbReference>
<comment type="caution">
    <text evidence="2">The sequence shown here is derived from an EMBL/GenBank/DDBJ whole genome shotgun (WGS) entry which is preliminary data.</text>
</comment>
<dbReference type="AlphaFoldDB" id="A0A812KF57"/>
<reference evidence="2" key="1">
    <citation type="submission" date="2021-02" db="EMBL/GenBank/DDBJ databases">
        <authorList>
            <person name="Dougan E. K."/>
            <person name="Rhodes N."/>
            <person name="Thang M."/>
            <person name="Chan C."/>
        </authorList>
    </citation>
    <scope>NUCLEOTIDE SEQUENCE</scope>
</reference>
<evidence type="ECO:0000313" key="3">
    <source>
        <dbReference type="Proteomes" id="UP000604046"/>
    </source>
</evidence>